<organism evidence="3 4">
    <name type="scientific">Fusobacterium nucleatum</name>
    <dbReference type="NCBI Taxonomy" id="851"/>
    <lineage>
        <taxon>Bacteria</taxon>
        <taxon>Fusobacteriati</taxon>
        <taxon>Fusobacteriota</taxon>
        <taxon>Fusobacteriia</taxon>
        <taxon>Fusobacteriales</taxon>
        <taxon>Fusobacteriaceae</taxon>
        <taxon>Fusobacterium</taxon>
    </lineage>
</organism>
<comment type="subcellular location">
    <subcellularLocation>
        <location evidence="2">Cytoplasm</location>
    </subcellularLocation>
</comment>
<dbReference type="PANTHER" id="PTHR12598:SF0">
    <property type="entry name" value="COPPER HOMEOSTASIS PROTEIN CUTC HOMOLOG"/>
    <property type="match status" value="1"/>
</dbReference>
<evidence type="ECO:0000313" key="4">
    <source>
        <dbReference type="Proteomes" id="UP000070401"/>
    </source>
</evidence>
<dbReference type="AlphaFoldDB" id="A0A133P1M7"/>
<evidence type="ECO:0000313" key="3">
    <source>
        <dbReference type="EMBL" id="KXA22454.1"/>
    </source>
</evidence>
<dbReference type="Gene3D" id="3.20.20.380">
    <property type="entry name" value="Copper homeostasis (CutC) domain"/>
    <property type="match status" value="1"/>
</dbReference>
<gene>
    <name evidence="2" type="primary">cutC</name>
    <name evidence="3" type="ORF">HMPREF3221_00904</name>
</gene>
<dbReference type="PATRIC" id="fig|851.8.peg.911"/>
<reference evidence="4" key="1">
    <citation type="submission" date="2016-01" db="EMBL/GenBank/DDBJ databases">
        <authorList>
            <person name="Mitreva M."/>
            <person name="Pepin K.H."/>
            <person name="Mihindukulasuriya K.A."/>
            <person name="Fulton R."/>
            <person name="Fronick C."/>
            <person name="O'Laughlin M."/>
            <person name="Miner T."/>
            <person name="Herter B."/>
            <person name="Rosa B.A."/>
            <person name="Cordes M."/>
            <person name="Tomlinson C."/>
            <person name="Wollam A."/>
            <person name="Palsikar V.B."/>
            <person name="Mardis E.R."/>
            <person name="Wilson R.K."/>
        </authorList>
    </citation>
    <scope>NUCLEOTIDE SEQUENCE [LARGE SCALE GENOMIC DNA]</scope>
    <source>
        <strain evidence="4">MJR7757B</strain>
    </source>
</reference>
<dbReference type="GO" id="GO:0005507">
    <property type="term" value="F:copper ion binding"/>
    <property type="evidence" value="ECO:0007669"/>
    <property type="project" value="TreeGrafter"/>
</dbReference>
<dbReference type="GO" id="GO:0005737">
    <property type="term" value="C:cytoplasm"/>
    <property type="evidence" value="ECO:0007669"/>
    <property type="project" value="UniProtKB-SubCell"/>
</dbReference>
<dbReference type="HAMAP" id="MF_00795">
    <property type="entry name" value="CutC"/>
    <property type="match status" value="1"/>
</dbReference>
<accession>A0A133P1M7</accession>
<comment type="caution">
    <text evidence="3">The sequence shown here is derived from an EMBL/GenBank/DDBJ whole genome shotgun (WGS) entry which is preliminary data.</text>
</comment>
<name>A0A133P1M7_FUSNU</name>
<dbReference type="FunFam" id="3.20.20.380:FF:000001">
    <property type="entry name" value="Copper homeostasis protein CutC"/>
    <property type="match status" value="1"/>
</dbReference>
<dbReference type="Proteomes" id="UP000070401">
    <property type="component" value="Unassembled WGS sequence"/>
</dbReference>
<dbReference type="InterPro" id="IPR036822">
    <property type="entry name" value="CutC-like_dom_sf"/>
</dbReference>
<evidence type="ECO:0000256" key="2">
    <source>
        <dbReference type="HAMAP-Rule" id="MF_00795"/>
    </source>
</evidence>
<dbReference type="InterPro" id="IPR005627">
    <property type="entry name" value="CutC-like"/>
</dbReference>
<comment type="caution">
    <text evidence="2">Once thought to be involved in copper homeostasis, experiments in E.coli have shown this is not the case.</text>
</comment>
<sequence length="215" mass="23600">MGTNFKIFGIGDSMIKEACVESFEKALEAQSNGANRIELCENLAVGGTTPSYGTVKICLEKLNIPIFPMIRARGGNFVYSKDEIKIMKEDIKIFKELGVKGVVLGCLTSDNKIDLEFTKELVDLAYPMEVTFHKSIDEILNPLDYIDDLVNIGIKRILTSGGKATALEGKDLINEMIKKSNGRLKIVVAGKVTKENLNGLSNLISADEFHGKLIV</sequence>
<dbReference type="EMBL" id="LRPY01000086">
    <property type="protein sequence ID" value="KXA22454.1"/>
    <property type="molecule type" value="Genomic_DNA"/>
</dbReference>
<keyword evidence="4" id="KW-1185">Reference proteome</keyword>
<dbReference type="Pfam" id="PF03932">
    <property type="entry name" value="CutC"/>
    <property type="match status" value="1"/>
</dbReference>
<evidence type="ECO:0000256" key="1">
    <source>
        <dbReference type="ARBA" id="ARBA00007768"/>
    </source>
</evidence>
<dbReference type="SUPFAM" id="SSF110395">
    <property type="entry name" value="CutC-like"/>
    <property type="match status" value="1"/>
</dbReference>
<comment type="similarity">
    <text evidence="1 2">Belongs to the CutC family.</text>
</comment>
<dbReference type="PANTHER" id="PTHR12598">
    <property type="entry name" value="COPPER HOMEOSTASIS PROTEIN CUTC"/>
    <property type="match status" value="1"/>
</dbReference>
<keyword evidence="2" id="KW-0963">Cytoplasm</keyword>
<protein>
    <recommendedName>
        <fullName evidence="2">PF03932 family protein CutC</fullName>
    </recommendedName>
</protein>
<proteinExistence type="inferred from homology"/>